<dbReference type="EMBL" id="JACIJS010000007">
    <property type="protein sequence ID" value="MBB5516585.1"/>
    <property type="molecule type" value="Genomic_DNA"/>
</dbReference>
<accession>A0A840X419</accession>
<name>A0A840X419_9RHOB</name>
<dbReference type="Proteomes" id="UP000553766">
    <property type="component" value="Unassembled WGS sequence"/>
</dbReference>
<dbReference type="CDD" id="cd10447">
    <property type="entry name" value="GIY-YIG_unchar_2"/>
    <property type="match status" value="1"/>
</dbReference>
<proteinExistence type="predicted"/>
<sequence length="301" mass="32988">MSRGRSLELFFVDGTPDGILTAEIFGWTGHVLKAPRTRIAEALRRRQAQFTGIYLLIGEQEGQPALYVGEGEDVAARIRSHDVKKDWWQDVIILTTGADSLHKAHVRYLEARLVDLARRAGRVRLDNGNTPGGASLSEAAQANMEEFIETLGIVLPAIGVDLLQSGTRPDVGPSVELTEQVERFRLTTPRHGIDALAELRGAEFVVLKGAKVRGEWAGKGNWDFGYAAIATDLCARGVIDTSRTPPEFTDNYAFNSPSAAASVVNGRPANGRQEWKHHQTGQSFADWEEARLGVMESEEPS</sequence>
<dbReference type="RefSeq" id="WP_184012322.1">
    <property type="nucleotide sequence ID" value="NZ_JACIJS010000007.1"/>
</dbReference>
<evidence type="ECO:0000256" key="1">
    <source>
        <dbReference type="SAM" id="MobiDB-lite"/>
    </source>
</evidence>
<evidence type="ECO:0000313" key="3">
    <source>
        <dbReference type="EMBL" id="MBB5516585.1"/>
    </source>
</evidence>
<organism evidence="3 4">
    <name type="scientific">Rubricella aquisinus</name>
    <dbReference type="NCBI Taxonomy" id="2028108"/>
    <lineage>
        <taxon>Bacteria</taxon>
        <taxon>Pseudomonadati</taxon>
        <taxon>Pseudomonadota</taxon>
        <taxon>Alphaproteobacteria</taxon>
        <taxon>Rhodobacterales</taxon>
        <taxon>Paracoccaceae</taxon>
        <taxon>Rubricella</taxon>
    </lineage>
</organism>
<dbReference type="Pfam" id="PF14267">
    <property type="entry name" value="DUF4357"/>
    <property type="match status" value="1"/>
</dbReference>
<dbReference type="AlphaFoldDB" id="A0A840X419"/>
<gene>
    <name evidence="3" type="ORF">FHS89_002616</name>
</gene>
<evidence type="ECO:0000259" key="2">
    <source>
        <dbReference type="Pfam" id="PF14267"/>
    </source>
</evidence>
<feature type="domain" description="DUF4357" evidence="2">
    <location>
        <begin position="232"/>
        <end position="283"/>
    </location>
</feature>
<protein>
    <recommendedName>
        <fullName evidence="2">DUF4357 domain-containing protein</fullName>
    </recommendedName>
</protein>
<feature type="region of interest" description="Disordered" evidence="1">
    <location>
        <begin position="263"/>
        <end position="282"/>
    </location>
</feature>
<dbReference type="InterPro" id="IPR025579">
    <property type="entry name" value="DUF4357"/>
</dbReference>
<comment type="caution">
    <text evidence="3">The sequence shown here is derived from an EMBL/GenBank/DDBJ whole genome shotgun (WGS) entry which is preliminary data.</text>
</comment>
<reference evidence="3 4" key="1">
    <citation type="submission" date="2020-08" db="EMBL/GenBank/DDBJ databases">
        <title>Genomic Encyclopedia of Type Strains, Phase IV (KMG-IV): sequencing the most valuable type-strain genomes for metagenomic binning, comparative biology and taxonomic classification.</title>
        <authorList>
            <person name="Goeker M."/>
        </authorList>
    </citation>
    <scope>NUCLEOTIDE SEQUENCE [LARGE SCALE GENOMIC DNA]</scope>
    <source>
        <strain evidence="3 4">DSM 103377</strain>
    </source>
</reference>
<evidence type="ECO:0000313" key="4">
    <source>
        <dbReference type="Proteomes" id="UP000553766"/>
    </source>
</evidence>
<keyword evidence="4" id="KW-1185">Reference proteome</keyword>